<organism evidence="1 2">
    <name type="scientific">Sphaerodactylus townsendi</name>
    <dbReference type="NCBI Taxonomy" id="933632"/>
    <lineage>
        <taxon>Eukaryota</taxon>
        <taxon>Metazoa</taxon>
        <taxon>Chordata</taxon>
        <taxon>Craniata</taxon>
        <taxon>Vertebrata</taxon>
        <taxon>Euteleostomi</taxon>
        <taxon>Lepidosauria</taxon>
        <taxon>Squamata</taxon>
        <taxon>Bifurcata</taxon>
        <taxon>Gekkota</taxon>
        <taxon>Sphaerodactylidae</taxon>
        <taxon>Sphaerodactylus</taxon>
    </lineage>
</organism>
<accession>A0ACB8EF47</accession>
<evidence type="ECO:0000313" key="1">
    <source>
        <dbReference type="EMBL" id="KAH7991227.1"/>
    </source>
</evidence>
<name>A0ACB8EF47_9SAUR</name>
<evidence type="ECO:0000313" key="2">
    <source>
        <dbReference type="Proteomes" id="UP000827872"/>
    </source>
</evidence>
<protein>
    <submittedName>
        <fullName evidence="1">Uncharacterized protein</fullName>
    </submittedName>
</protein>
<dbReference type="Proteomes" id="UP000827872">
    <property type="component" value="Linkage Group LG03"/>
</dbReference>
<reference evidence="1" key="1">
    <citation type="submission" date="2021-08" db="EMBL/GenBank/DDBJ databases">
        <title>The first chromosome-level gecko genome reveals the dynamic sex chromosomes of Neotropical dwarf geckos (Sphaerodactylidae: Sphaerodactylus).</title>
        <authorList>
            <person name="Pinto B.J."/>
            <person name="Keating S.E."/>
            <person name="Gamble T."/>
        </authorList>
    </citation>
    <scope>NUCLEOTIDE SEQUENCE</scope>
    <source>
        <strain evidence="1">TG3544</strain>
    </source>
</reference>
<keyword evidence="2" id="KW-1185">Reference proteome</keyword>
<dbReference type="EMBL" id="CM037616">
    <property type="protein sequence ID" value="KAH7991227.1"/>
    <property type="molecule type" value="Genomic_DNA"/>
</dbReference>
<sequence length="102" mass="11504">MSVNPSYKVIPFPLECYHKGYPPFSNSWEPIPRGLQSGISIPPWETSLPFSFPMTHHDTSDDSQLPHLLHSMRPIHLEIRDATELDLTQPKASPAGQLDTIN</sequence>
<comment type="caution">
    <text evidence="1">The sequence shown here is derived from an EMBL/GenBank/DDBJ whole genome shotgun (WGS) entry which is preliminary data.</text>
</comment>
<proteinExistence type="predicted"/>
<gene>
    <name evidence="1" type="ORF">K3G42_003162</name>
</gene>